<comment type="caution">
    <text evidence="1">The sequence shown here is derived from an EMBL/GenBank/DDBJ whole genome shotgun (WGS) entry which is preliminary data.</text>
</comment>
<reference evidence="2" key="1">
    <citation type="journal article" date="2023" name="Nat. Plants">
        <title>Single-cell RNA sequencing provides a high-resolution roadmap for understanding the multicellular compartmentation of specialized metabolism.</title>
        <authorList>
            <person name="Sun S."/>
            <person name="Shen X."/>
            <person name="Li Y."/>
            <person name="Li Y."/>
            <person name="Wang S."/>
            <person name="Li R."/>
            <person name="Zhang H."/>
            <person name="Shen G."/>
            <person name="Guo B."/>
            <person name="Wei J."/>
            <person name="Xu J."/>
            <person name="St-Pierre B."/>
            <person name="Chen S."/>
            <person name="Sun C."/>
        </authorList>
    </citation>
    <scope>NUCLEOTIDE SEQUENCE [LARGE SCALE GENOMIC DNA]</scope>
</reference>
<dbReference type="Proteomes" id="UP001060085">
    <property type="component" value="Linkage Group LG02"/>
</dbReference>
<gene>
    <name evidence="1" type="ORF">M9H77_08088</name>
</gene>
<name>A0ACC0BWT4_CATRO</name>
<sequence>MVNELLQARIDIDKSVEMHIEGEMSKEDFGDCVSDLSFEEEERIDLERRDRVEEKERLQCEKYESSKEEKNDLEENERTKETSEEKQENSKEELDIIEKNEEINFFANQTNSSLVSEFPFVQNFGEPCKNQEERLIYNSTKIISFFPSNSYLCFEIYLRKLNCSHLFS</sequence>
<protein>
    <submittedName>
        <fullName evidence="1">Uncharacterized protein</fullName>
    </submittedName>
</protein>
<proteinExistence type="predicted"/>
<accession>A0ACC0BWT4</accession>
<dbReference type="EMBL" id="CM044702">
    <property type="protein sequence ID" value="KAI5677138.1"/>
    <property type="molecule type" value="Genomic_DNA"/>
</dbReference>
<keyword evidence="2" id="KW-1185">Reference proteome</keyword>
<organism evidence="1 2">
    <name type="scientific">Catharanthus roseus</name>
    <name type="common">Madagascar periwinkle</name>
    <name type="synonym">Vinca rosea</name>
    <dbReference type="NCBI Taxonomy" id="4058"/>
    <lineage>
        <taxon>Eukaryota</taxon>
        <taxon>Viridiplantae</taxon>
        <taxon>Streptophyta</taxon>
        <taxon>Embryophyta</taxon>
        <taxon>Tracheophyta</taxon>
        <taxon>Spermatophyta</taxon>
        <taxon>Magnoliopsida</taxon>
        <taxon>eudicotyledons</taxon>
        <taxon>Gunneridae</taxon>
        <taxon>Pentapetalae</taxon>
        <taxon>asterids</taxon>
        <taxon>lamiids</taxon>
        <taxon>Gentianales</taxon>
        <taxon>Apocynaceae</taxon>
        <taxon>Rauvolfioideae</taxon>
        <taxon>Vinceae</taxon>
        <taxon>Catharanthinae</taxon>
        <taxon>Catharanthus</taxon>
    </lineage>
</organism>
<evidence type="ECO:0000313" key="1">
    <source>
        <dbReference type="EMBL" id="KAI5677138.1"/>
    </source>
</evidence>
<evidence type="ECO:0000313" key="2">
    <source>
        <dbReference type="Proteomes" id="UP001060085"/>
    </source>
</evidence>